<gene>
    <name evidence="2" type="ORF">CCMA1212_009537</name>
</gene>
<protein>
    <submittedName>
        <fullName evidence="2">Uncharacterized protein</fullName>
    </submittedName>
</protein>
<reference evidence="2 3" key="1">
    <citation type="submission" date="2018-01" db="EMBL/GenBank/DDBJ databases">
        <title>Genome characterization of the sugarcane-associated fungus Trichoderma ghanense CCMA-1212 and their application in lignocelulose bioconversion.</title>
        <authorList>
            <person name="Steindorff A.S."/>
            <person name="Mendes T.D."/>
            <person name="Vilela E.S.D."/>
            <person name="Rodrigues D.S."/>
            <person name="Formighieri E.F."/>
            <person name="Melo I.S."/>
            <person name="Favaro L.C.L."/>
        </authorList>
    </citation>
    <scope>NUCLEOTIDE SEQUENCE [LARGE SCALE GENOMIC DNA]</scope>
    <source>
        <strain evidence="2 3">CCMA-1212</strain>
    </source>
</reference>
<proteinExistence type="predicted"/>
<comment type="caution">
    <text evidence="2">The sequence shown here is derived from an EMBL/GenBank/DDBJ whole genome shotgun (WGS) entry which is preliminary data.</text>
</comment>
<name>A0ABY2GS40_9HYPO</name>
<dbReference type="EMBL" id="PPTA01000018">
    <property type="protein sequence ID" value="TFA98746.1"/>
    <property type="molecule type" value="Genomic_DNA"/>
</dbReference>
<dbReference type="Proteomes" id="UP001642720">
    <property type="component" value="Unassembled WGS sequence"/>
</dbReference>
<organism evidence="2 3">
    <name type="scientific">Trichoderma ghanense</name>
    <dbReference type="NCBI Taxonomy" id="65468"/>
    <lineage>
        <taxon>Eukaryota</taxon>
        <taxon>Fungi</taxon>
        <taxon>Dikarya</taxon>
        <taxon>Ascomycota</taxon>
        <taxon>Pezizomycotina</taxon>
        <taxon>Sordariomycetes</taxon>
        <taxon>Hypocreomycetidae</taxon>
        <taxon>Hypocreales</taxon>
        <taxon>Hypocreaceae</taxon>
        <taxon>Trichoderma</taxon>
    </lineage>
</organism>
<evidence type="ECO:0000313" key="2">
    <source>
        <dbReference type="EMBL" id="TFA98746.1"/>
    </source>
</evidence>
<accession>A0ABY2GS40</accession>
<dbReference type="RefSeq" id="XP_073554948.1">
    <property type="nucleotide sequence ID" value="XM_073706616.1"/>
</dbReference>
<feature type="region of interest" description="Disordered" evidence="1">
    <location>
        <begin position="80"/>
        <end position="108"/>
    </location>
</feature>
<keyword evidence="3" id="KW-1185">Reference proteome</keyword>
<sequence length="137" mass="14868">MLISAPNIRKYIFHTFRVVIGASKSNLSSTNARAWPQTSKQHSILQAKSRQLARIQHGRSTEMNRDNTLALTLGDAFLSSSEARPSSKPPSTLRIPPSECNGISHPPKRPDEAAWSALGFAGLMVEGVVLCSSSKLV</sequence>
<evidence type="ECO:0000256" key="1">
    <source>
        <dbReference type="SAM" id="MobiDB-lite"/>
    </source>
</evidence>
<dbReference type="GeneID" id="300581066"/>
<evidence type="ECO:0000313" key="3">
    <source>
        <dbReference type="Proteomes" id="UP001642720"/>
    </source>
</evidence>